<evidence type="ECO:0000259" key="3">
    <source>
        <dbReference type="Pfam" id="PF01757"/>
    </source>
</evidence>
<organism evidence="5 6">
    <name type="scientific">Arthrobacter flavus</name>
    <dbReference type="NCBI Taxonomy" id="95172"/>
    <lineage>
        <taxon>Bacteria</taxon>
        <taxon>Bacillati</taxon>
        <taxon>Actinomycetota</taxon>
        <taxon>Actinomycetes</taxon>
        <taxon>Micrococcales</taxon>
        <taxon>Micrococcaceae</taxon>
        <taxon>Arthrobacter</taxon>
    </lineage>
</organism>
<feature type="transmembrane region" description="Helical" evidence="2">
    <location>
        <begin position="397"/>
        <end position="418"/>
    </location>
</feature>
<dbReference type="Pfam" id="PF01757">
    <property type="entry name" value="Acyl_transf_3"/>
    <property type="match status" value="1"/>
</dbReference>
<dbReference type="PANTHER" id="PTHR23028">
    <property type="entry name" value="ACETYLTRANSFERASE"/>
    <property type="match status" value="1"/>
</dbReference>
<keyword evidence="2" id="KW-0812">Transmembrane</keyword>
<keyword evidence="5" id="KW-0808">Transferase</keyword>
<feature type="transmembrane region" description="Helical" evidence="2">
    <location>
        <begin position="111"/>
        <end position="130"/>
    </location>
</feature>
<proteinExistence type="predicted"/>
<feature type="transmembrane region" description="Helical" evidence="2">
    <location>
        <begin position="355"/>
        <end position="376"/>
    </location>
</feature>
<sequence length="703" mass="75881">MKDGETTAVHGRHLPDHPSAPAPESGVTTPAATATSSRATRKGFRPEVQGLRALAVLMVVTYHIWFDRVSGGVDIFLLISAFLMTLTFARKADRGAPFALLAHWVHLFKRLLPAVVVVLVGTIAASLFFLPRARWSMVLEQSWASLFYVQNWLLASESVDYYADTSVASPLQHFWSLSIQGQVFVLWPLLFLAASLVAKGLRVRFQTVAAVFFGALFVASLAFSIYQTDADQAYAYFDTRARLWEFALGTLLALVLPYVKLPQAAAVAAGWIGLAGMLSVGYLVDVEGEFPGFVALWPLVAAGLIITAGQTGSRFGADRLLSWGPLVKMGDLSYALYLWHWPVLVIYLVNRGQDAVGPVAGLAIIGLSLILAYFTTRFVERPLRSLPRVEASRRRSLAVIAVCVALVSVSVASVQWTMRAQAQALASQSDTQNPGAYSLLPGFVDRSTGDSPPLPDLGSLDAEWGVLGEKCEGEHLPVGNDRAVRGCSFTPAEGTPAKEILVIGDSHAEQWLEPIELMAQRNNYQVTALLLGGCSYGAESDNRSEACNTFNDAATDYALKMQPDAVFTMATISHQATTAEREVSGIAEASKFLGEAGIPVIGMRDNPRFEVNMISCIEEHGPDAAECTFPVGEKLAATAPVPSAQETGGALRFMDLTDLICPAGICSPVVGNVYVYLDDNHLTISYTGTTLPQFEERFHAALG</sequence>
<evidence type="ECO:0000256" key="2">
    <source>
        <dbReference type="SAM" id="Phobius"/>
    </source>
</evidence>
<feature type="transmembrane region" description="Helical" evidence="2">
    <location>
        <begin position="241"/>
        <end position="259"/>
    </location>
</feature>
<feature type="transmembrane region" description="Helical" evidence="2">
    <location>
        <begin position="266"/>
        <end position="284"/>
    </location>
</feature>
<feature type="domain" description="Acyltransferase 3" evidence="3">
    <location>
        <begin position="47"/>
        <end position="376"/>
    </location>
</feature>
<feature type="transmembrane region" description="Helical" evidence="2">
    <location>
        <begin position="50"/>
        <end position="66"/>
    </location>
</feature>
<keyword evidence="2" id="KW-0472">Membrane</keyword>
<feature type="domain" description="SGNH" evidence="4">
    <location>
        <begin position="482"/>
        <end position="685"/>
    </location>
</feature>
<feature type="region of interest" description="Disordered" evidence="1">
    <location>
        <begin position="1"/>
        <end position="41"/>
    </location>
</feature>
<feature type="transmembrane region" description="Helical" evidence="2">
    <location>
        <begin position="205"/>
        <end position="226"/>
    </location>
</feature>
<dbReference type="PANTHER" id="PTHR23028:SF53">
    <property type="entry name" value="ACYL_TRANSF_3 DOMAIN-CONTAINING PROTEIN"/>
    <property type="match status" value="1"/>
</dbReference>
<comment type="caution">
    <text evidence="5">The sequence shown here is derived from an EMBL/GenBank/DDBJ whole genome shotgun (WGS) entry which is preliminary data.</text>
</comment>
<protein>
    <submittedName>
        <fullName evidence="5">Acyltransferase family protein</fullName>
        <ecNumber evidence="5">2.3.1.-</ecNumber>
    </submittedName>
</protein>
<dbReference type="InterPro" id="IPR002656">
    <property type="entry name" value="Acyl_transf_3_dom"/>
</dbReference>
<evidence type="ECO:0000313" key="6">
    <source>
        <dbReference type="Proteomes" id="UP001597307"/>
    </source>
</evidence>
<dbReference type="EC" id="2.3.1.-" evidence="5"/>
<keyword evidence="6" id="KW-1185">Reference proteome</keyword>
<evidence type="ECO:0000313" key="5">
    <source>
        <dbReference type="EMBL" id="MFD1846024.1"/>
    </source>
</evidence>
<dbReference type="GO" id="GO:0016746">
    <property type="term" value="F:acyltransferase activity"/>
    <property type="evidence" value="ECO:0007669"/>
    <property type="project" value="UniProtKB-KW"/>
</dbReference>
<dbReference type="Pfam" id="PF19040">
    <property type="entry name" value="SGNH"/>
    <property type="match status" value="1"/>
</dbReference>
<feature type="transmembrane region" description="Helical" evidence="2">
    <location>
        <begin position="72"/>
        <end position="90"/>
    </location>
</feature>
<reference evidence="6" key="1">
    <citation type="journal article" date="2019" name="Int. J. Syst. Evol. Microbiol.">
        <title>The Global Catalogue of Microorganisms (GCM) 10K type strain sequencing project: providing services to taxonomists for standard genome sequencing and annotation.</title>
        <authorList>
            <consortium name="The Broad Institute Genomics Platform"/>
            <consortium name="The Broad Institute Genome Sequencing Center for Infectious Disease"/>
            <person name="Wu L."/>
            <person name="Ma J."/>
        </authorList>
    </citation>
    <scope>NUCLEOTIDE SEQUENCE [LARGE SCALE GENOMIC DNA]</scope>
    <source>
        <strain evidence="6">JCM 11496</strain>
    </source>
</reference>
<evidence type="ECO:0000256" key="1">
    <source>
        <dbReference type="SAM" id="MobiDB-lite"/>
    </source>
</evidence>
<keyword evidence="2" id="KW-1133">Transmembrane helix</keyword>
<dbReference type="RefSeq" id="WP_343880314.1">
    <property type="nucleotide sequence ID" value="NZ_BAAAIJ010000047.1"/>
</dbReference>
<dbReference type="Proteomes" id="UP001597307">
    <property type="component" value="Unassembled WGS sequence"/>
</dbReference>
<gene>
    <name evidence="5" type="ORF">ACFSFX_05375</name>
</gene>
<name>A0ABW4Q658_9MICC</name>
<feature type="transmembrane region" description="Helical" evidence="2">
    <location>
        <begin position="290"/>
        <end position="311"/>
    </location>
</feature>
<keyword evidence="5" id="KW-0012">Acyltransferase</keyword>
<dbReference type="InterPro" id="IPR050879">
    <property type="entry name" value="Acyltransferase_3"/>
</dbReference>
<feature type="transmembrane region" description="Helical" evidence="2">
    <location>
        <begin position="179"/>
        <end position="198"/>
    </location>
</feature>
<dbReference type="InterPro" id="IPR043968">
    <property type="entry name" value="SGNH"/>
</dbReference>
<dbReference type="EMBL" id="JBHUGA010000011">
    <property type="protein sequence ID" value="MFD1846024.1"/>
    <property type="molecule type" value="Genomic_DNA"/>
</dbReference>
<feature type="compositionally biased region" description="Low complexity" evidence="1">
    <location>
        <begin position="28"/>
        <end position="38"/>
    </location>
</feature>
<evidence type="ECO:0000259" key="4">
    <source>
        <dbReference type="Pfam" id="PF19040"/>
    </source>
</evidence>
<accession>A0ABW4Q658</accession>